<dbReference type="EMBL" id="BGPR01000002">
    <property type="protein sequence ID" value="GBL72667.1"/>
    <property type="molecule type" value="Genomic_DNA"/>
</dbReference>
<dbReference type="AlphaFoldDB" id="A0A4Y1ZZD7"/>
<organism evidence="2 3">
    <name type="scientific">Araneus ventricosus</name>
    <name type="common">Orbweaver spider</name>
    <name type="synonym">Epeira ventricosa</name>
    <dbReference type="NCBI Taxonomy" id="182803"/>
    <lineage>
        <taxon>Eukaryota</taxon>
        <taxon>Metazoa</taxon>
        <taxon>Ecdysozoa</taxon>
        <taxon>Arthropoda</taxon>
        <taxon>Chelicerata</taxon>
        <taxon>Arachnida</taxon>
        <taxon>Araneae</taxon>
        <taxon>Araneomorphae</taxon>
        <taxon>Entelegynae</taxon>
        <taxon>Araneoidea</taxon>
        <taxon>Araneidae</taxon>
        <taxon>Araneus</taxon>
    </lineage>
</organism>
<comment type="caution">
    <text evidence="2">The sequence shown here is derived from an EMBL/GenBank/DDBJ whole genome shotgun (WGS) entry which is preliminary data.</text>
</comment>
<keyword evidence="1" id="KW-0732">Signal</keyword>
<proteinExistence type="predicted"/>
<feature type="chain" id="PRO_5021417175" description="Secreted protein" evidence="1">
    <location>
        <begin position="24"/>
        <end position="98"/>
    </location>
</feature>
<sequence>MSKRTNVVFHVTVALTFCLVVQTNKLDAPAGGGTMFPKGRRLFFTRCSVGAAEREETASGNENTQVRRGAVKALGYCYSQIRAKGNWETRVVVLVMDF</sequence>
<gene>
    <name evidence="2" type="ORF">AVEN_127916_1</name>
</gene>
<dbReference type="Proteomes" id="UP000499080">
    <property type="component" value="Unassembled WGS sequence"/>
</dbReference>
<evidence type="ECO:0000256" key="1">
    <source>
        <dbReference type="SAM" id="SignalP"/>
    </source>
</evidence>
<name>A0A4Y1ZZD7_ARAVE</name>
<reference evidence="2 3" key="1">
    <citation type="journal article" date="2019" name="Sci. Rep.">
        <title>Orb-weaving spider Araneus ventricosus genome elucidates the spidroin gene catalogue.</title>
        <authorList>
            <person name="Kono N."/>
            <person name="Nakamura H."/>
            <person name="Ohtoshi R."/>
            <person name="Moran D.A.P."/>
            <person name="Shinohara A."/>
            <person name="Yoshida Y."/>
            <person name="Fujiwara M."/>
            <person name="Mori M."/>
            <person name="Tomita M."/>
            <person name="Arakawa K."/>
        </authorList>
    </citation>
    <scope>NUCLEOTIDE SEQUENCE [LARGE SCALE GENOMIC DNA]</scope>
</reference>
<evidence type="ECO:0008006" key="4">
    <source>
        <dbReference type="Google" id="ProtNLM"/>
    </source>
</evidence>
<keyword evidence="3" id="KW-1185">Reference proteome</keyword>
<feature type="signal peptide" evidence="1">
    <location>
        <begin position="1"/>
        <end position="23"/>
    </location>
</feature>
<evidence type="ECO:0000313" key="3">
    <source>
        <dbReference type="Proteomes" id="UP000499080"/>
    </source>
</evidence>
<accession>A0A4Y1ZZD7</accession>
<protein>
    <recommendedName>
        <fullName evidence="4">Secreted protein</fullName>
    </recommendedName>
</protein>
<evidence type="ECO:0000313" key="2">
    <source>
        <dbReference type="EMBL" id="GBL72667.1"/>
    </source>
</evidence>